<reference evidence="1 2" key="1">
    <citation type="submission" date="2021-05" db="EMBL/GenBank/DDBJ databases">
        <title>Novel Bacillus species.</title>
        <authorList>
            <person name="Liu G."/>
        </authorList>
    </citation>
    <scope>NUCLEOTIDE SEQUENCE [LARGE SCALE GENOMIC DNA]</scope>
    <source>
        <strain evidence="1 2">FJAT-49682</strain>
    </source>
</reference>
<proteinExistence type="predicted"/>
<dbReference type="Pfam" id="PF17334">
    <property type="entry name" value="CsgA"/>
    <property type="match status" value="1"/>
</dbReference>
<sequence length="82" mass="9803">MDHTLSYFRESLSNYEDDDLCKQIYKKLEAKDYGTEGKFVLDLDEEETAYLNDILDKELNYAKQVQNDIRVKELNELYELLL</sequence>
<comment type="caution">
    <text evidence="1">The sequence shown here is derived from an EMBL/GenBank/DDBJ whole genome shotgun (WGS) entry which is preliminary data.</text>
</comment>
<organism evidence="1 2">
    <name type="scientific">Lederbergia citrea</name>
    <dbReference type="NCBI Taxonomy" id="2833581"/>
    <lineage>
        <taxon>Bacteria</taxon>
        <taxon>Bacillati</taxon>
        <taxon>Bacillota</taxon>
        <taxon>Bacilli</taxon>
        <taxon>Bacillales</taxon>
        <taxon>Bacillaceae</taxon>
        <taxon>Lederbergia</taxon>
    </lineage>
</organism>
<dbReference type="EMBL" id="JAGYPN010000002">
    <property type="protein sequence ID" value="MBS4223312.1"/>
    <property type="molecule type" value="Genomic_DNA"/>
</dbReference>
<dbReference type="InterPro" id="IPR020255">
    <property type="entry name" value="CsgA"/>
</dbReference>
<dbReference type="RefSeq" id="WP_213098334.1">
    <property type="nucleotide sequence ID" value="NZ_JAGYPN010000002.1"/>
</dbReference>
<evidence type="ECO:0000313" key="1">
    <source>
        <dbReference type="EMBL" id="MBS4223312.1"/>
    </source>
</evidence>
<gene>
    <name evidence="1" type="ORF">KHA91_11215</name>
</gene>
<evidence type="ECO:0000313" key="2">
    <source>
        <dbReference type="Proteomes" id="UP000676456"/>
    </source>
</evidence>
<dbReference type="AlphaFoldDB" id="A0A942UNX1"/>
<dbReference type="Proteomes" id="UP000676456">
    <property type="component" value="Unassembled WGS sequence"/>
</dbReference>
<name>A0A942UNX1_9BACI</name>
<accession>A0A942UNX1</accession>
<keyword evidence="2" id="KW-1185">Reference proteome</keyword>
<protein>
    <submittedName>
        <fullName evidence="1">Sporulation protein</fullName>
    </submittedName>
</protein>